<protein>
    <submittedName>
        <fullName evidence="2">Conserved domain protein</fullName>
    </submittedName>
</protein>
<organism evidence="2 3">
    <name type="scientific">Vibrio maritimus</name>
    <dbReference type="NCBI Taxonomy" id="990268"/>
    <lineage>
        <taxon>Bacteria</taxon>
        <taxon>Pseudomonadati</taxon>
        <taxon>Pseudomonadota</taxon>
        <taxon>Gammaproteobacteria</taxon>
        <taxon>Vibrionales</taxon>
        <taxon>Vibrionaceae</taxon>
        <taxon>Vibrio</taxon>
    </lineage>
</organism>
<name>A0A090S7J1_9VIBR</name>
<dbReference type="EMBL" id="BBMR01000023">
    <property type="protein sequence ID" value="GAL23496.1"/>
    <property type="molecule type" value="Genomic_DNA"/>
</dbReference>
<dbReference type="STRING" id="990268.JCM19235_4612"/>
<evidence type="ECO:0000256" key="1">
    <source>
        <dbReference type="SAM" id="MobiDB-lite"/>
    </source>
</evidence>
<sequence length="193" mass="21115">MFPVNGKTPHHSSSPQSGNVADYGEGFTHSVSELDNITSAVPYLVDVMTLESAIDALNQCPLSSINDDIEPLVNMSLVPETQHSELVFHVKPNHRLMQSEFAIASLIEAIHNEQLDDFNINQPESVLVTKQGLASPNIHVIDETSFQLLVALSHQQPLKFIDPALLTALPSIFALDVVAGFTLHNEHTARSMT</sequence>
<dbReference type="Proteomes" id="UP000029228">
    <property type="component" value="Unassembled WGS sequence"/>
</dbReference>
<dbReference type="AlphaFoldDB" id="A0A090S7J1"/>
<keyword evidence="3" id="KW-1185">Reference proteome</keyword>
<evidence type="ECO:0000313" key="2">
    <source>
        <dbReference type="EMBL" id="GAL23496.1"/>
    </source>
</evidence>
<proteinExistence type="predicted"/>
<reference evidence="2 3" key="1">
    <citation type="submission" date="2014-09" db="EMBL/GenBank/DDBJ databases">
        <title>Vibrio maritimus JCM 19235. (C45) whole genome shotgun sequence.</title>
        <authorList>
            <person name="Sawabe T."/>
            <person name="Meirelles P."/>
            <person name="Nakanishi M."/>
            <person name="Sayaka M."/>
            <person name="Hattori M."/>
            <person name="Ohkuma M."/>
        </authorList>
    </citation>
    <scope>NUCLEOTIDE SEQUENCE [LARGE SCALE GENOMIC DNA]</scope>
    <source>
        <strain evidence="3">JCM19235</strain>
    </source>
</reference>
<comment type="caution">
    <text evidence="2">The sequence shown here is derived from an EMBL/GenBank/DDBJ whole genome shotgun (WGS) entry which is preliminary data.</text>
</comment>
<evidence type="ECO:0000313" key="3">
    <source>
        <dbReference type="Proteomes" id="UP000029228"/>
    </source>
</evidence>
<accession>A0A090S7J1</accession>
<gene>
    <name evidence="2" type="ORF">JCM19235_4612</name>
</gene>
<feature type="region of interest" description="Disordered" evidence="1">
    <location>
        <begin position="1"/>
        <end position="24"/>
    </location>
</feature>